<dbReference type="PROSITE" id="PS00848">
    <property type="entry name" value="COX5B_1"/>
    <property type="match status" value="1"/>
</dbReference>
<dbReference type="Gene3D" id="2.60.11.10">
    <property type="entry name" value="Cytochrome c oxidase, subunit Vb"/>
    <property type="match status" value="1"/>
</dbReference>
<dbReference type="EMBL" id="BTGB01000002">
    <property type="protein sequence ID" value="GMM45307.1"/>
    <property type="molecule type" value="Genomic_DNA"/>
</dbReference>
<dbReference type="PROSITE" id="PS51359">
    <property type="entry name" value="COX5B_2"/>
    <property type="match status" value="1"/>
</dbReference>
<comment type="caution">
    <text evidence="13">The sequence shown here is derived from an EMBL/GenBank/DDBJ whole genome shotgun (WGS) entry which is preliminary data.</text>
</comment>
<dbReference type="GO" id="GO:0006123">
    <property type="term" value="P:mitochondrial electron transport, cytochrome c to oxygen"/>
    <property type="evidence" value="ECO:0007669"/>
    <property type="project" value="InterPro"/>
</dbReference>
<keyword evidence="5" id="KW-0999">Mitochondrion inner membrane</keyword>
<evidence type="ECO:0000313" key="13">
    <source>
        <dbReference type="EMBL" id="GMM45307.1"/>
    </source>
</evidence>
<protein>
    <recommendedName>
        <fullName evidence="11">Cytochrome c oxidase subunit 4, mitochondrial</fullName>
    </recommendedName>
    <alternativeName>
        <fullName evidence="10">Cytochrome c oxidase polypeptide IV</fullName>
    </alternativeName>
</protein>
<name>A0AAV5R2U1_PICKL</name>
<keyword evidence="4 12" id="KW-0479">Metal-binding</keyword>
<comment type="subcellular location">
    <subcellularLocation>
        <location evidence="1">Mitochondrion inner membrane</location>
        <topology evidence="1">Peripheral membrane protein</topology>
        <orientation evidence="1">Matrix side</orientation>
    </subcellularLocation>
</comment>
<evidence type="ECO:0000256" key="6">
    <source>
        <dbReference type="ARBA" id="ARBA00022833"/>
    </source>
</evidence>
<evidence type="ECO:0000256" key="8">
    <source>
        <dbReference type="ARBA" id="ARBA00023128"/>
    </source>
</evidence>
<evidence type="ECO:0000256" key="3">
    <source>
        <dbReference type="ARBA" id="ARBA00010292"/>
    </source>
</evidence>
<evidence type="ECO:0000256" key="7">
    <source>
        <dbReference type="ARBA" id="ARBA00022946"/>
    </source>
</evidence>
<dbReference type="PANTHER" id="PTHR10122:SF0">
    <property type="entry name" value="CYTOCHROME C OXIDASE SUBUNIT 5B, ISOFORM A-RELATED"/>
    <property type="match status" value="1"/>
</dbReference>
<comment type="similarity">
    <text evidence="3">Belongs to the cytochrome c oxidase subunit 5B family.</text>
</comment>
<gene>
    <name evidence="13" type="ORF">DAPK24_018820</name>
</gene>
<accession>A0AAV5R2U1</accession>
<sequence length="157" mass="17294">MLRQSFKFATNVAKSSNLRSFSTTLSIKNSTPKEFKTATTLADVKSKFDLIGKGAQEGEVPTDLQQATGLERFELLGKMEGIEVFETEPLDASRIGTMANPVLIDSYDDYRYVGCTGSPAGSHVVMWLKPTTDKVARCWECGSVYKLNYLGTGESHH</sequence>
<keyword evidence="8" id="KW-0496">Mitochondrion</keyword>
<keyword evidence="7" id="KW-0809">Transit peptide</keyword>
<evidence type="ECO:0000256" key="9">
    <source>
        <dbReference type="ARBA" id="ARBA00023136"/>
    </source>
</evidence>
<dbReference type="SUPFAM" id="SSF57802">
    <property type="entry name" value="Rubredoxin-like"/>
    <property type="match status" value="1"/>
</dbReference>
<evidence type="ECO:0000256" key="5">
    <source>
        <dbReference type="ARBA" id="ARBA00022792"/>
    </source>
</evidence>
<dbReference type="InterPro" id="IPR002124">
    <property type="entry name" value="Cyt_c_oxidase_su5b"/>
</dbReference>
<dbReference type="PANTHER" id="PTHR10122">
    <property type="entry name" value="CYTOCHROME C OXIDASE SUBUNIT 5B, MITOCHONDRIAL"/>
    <property type="match status" value="1"/>
</dbReference>
<organism evidence="13 14">
    <name type="scientific">Pichia kluyveri</name>
    <name type="common">Yeast</name>
    <dbReference type="NCBI Taxonomy" id="36015"/>
    <lineage>
        <taxon>Eukaryota</taxon>
        <taxon>Fungi</taxon>
        <taxon>Dikarya</taxon>
        <taxon>Ascomycota</taxon>
        <taxon>Saccharomycotina</taxon>
        <taxon>Pichiomycetes</taxon>
        <taxon>Pichiales</taxon>
        <taxon>Pichiaceae</taxon>
        <taxon>Pichia</taxon>
    </lineage>
</organism>
<feature type="binding site" evidence="12">
    <location>
        <position position="115"/>
    </location>
    <ligand>
        <name>Zn(2+)</name>
        <dbReference type="ChEBI" id="CHEBI:29105"/>
    </ligand>
</feature>
<dbReference type="FunFam" id="2.60.11.10:FF:000003">
    <property type="entry name" value="Cytochrome c oxidase subunit IV"/>
    <property type="match status" value="1"/>
</dbReference>
<dbReference type="Proteomes" id="UP001378960">
    <property type="component" value="Unassembled WGS sequence"/>
</dbReference>
<feature type="binding site" evidence="12">
    <location>
        <position position="141"/>
    </location>
    <ligand>
        <name>Zn(2+)</name>
        <dbReference type="ChEBI" id="CHEBI:29105"/>
    </ligand>
</feature>
<dbReference type="Pfam" id="PF01215">
    <property type="entry name" value="COX5B"/>
    <property type="match status" value="1"/>
</dbReference>
<keyword evidence="14" id="KW-1185">Reference proteome</keyword>
<evidence type="ECO:0000256" key="10">
    <source>
        <dbReference type="ARBA" id="ARBA00031366"/>
    </source>
</evidence>
<evidence type="ECO:0000256" key="4">
    <source>
        <dbReference type="ARBA" id="ARBA00022723"/>
    </source>
</evidence>
<evidence type="ECO:0000256" key="12">
    <source>
        <dbReference type="PIRSR" id="PIRSR602124-2"/>
    </source>
</evidence>
<dbReference type="AlphaFoldDB" id="A0AAV5R2U1"/>
<feature type="binding site" evidence="12">
    <location>
        <position position="138"/>
    </location>
    <ligand>
        <name>Zn(2+)</name>
        <dbReference type="ChEBI" id="CHEBI:29105"/>
    </ligand>
</feature>
<keyword evidence="9" id="KW-0472">Membrane</keyword>
<reference evidence="13 14" key="1">
    <citation type="journal article" date="2023" name="Elife">
        <title>Identification of key yeast species and microbe-microbe interactions impacting larval growth of Drosophila in the wild.</title>
        <authorList>
            <person name="Mure A."/>
            <person name="Sugiura Y."/>
            <person name="Maeda R."/>
            <person name="Honda K."/>
            <person name="Sakurai N."/>
            <person name="Takahashi Y."/>
            <person name="Watada M."/>
            <person name="Katoh T."/>
            <person name="Gotoh A."/>
            <person name="Gotoh Y."/>
            <person name="Taniguchi I."/>
            <person name="Nakamura K."/>
            <person name="Hayashi T."/>
            <person name="Katayama T."/>
            <person name="Uemura T."/>
            <person name="Hattori Y."/>
        </authorList>
    </citation>
    <scope>NUCLEOTIDE SEQUENCE [LARGE SCALE GENOMIC DNA]</scope>
    <source>
        <strain evidence="13 14">PK-24</strain>
    </source>
</reference>
<dbReference type="InterPro" id="IPR036972">
    <property type="entry name" value="Cyt_c_oxidase_su5b_sf"/>
</dbReference>
<evidence type="ECO:0000256" key="11">
    <source>
        <dbReference type="ARBA" id="ARBA00070613"/>
    </source>
</evidence>
<dbReference type="CDD" id="cd00924">
    <property type="entry name" value="Cyt_c_Oxidase_Vb"/>
    <property type="match status" value="1"/>
</dbReference>
<evidence type="ECO:0000256" key="1">
    <source>
        <dbReference type="ARBA" id="ARBA00004443"/>
    </source>
</evidence>
<dbReference type="GO" id="GO:0046872">
    <property type="term" value="F:metal ion binding"/>
    <property type="evidence" value="ECO:0007669"/>
    <property type="project" value="UniProtKB-KW"/>
</dbReference>
<feature type="binding site" evidence="12">
    <location>
        <position position="123"/>
    </location>
    <ligand>
        <name>Zn(2+)</name>
        <dbReference type="ChEBI" id="CHEBI:29105"/>
    </ligand>
</feature>
<dbReference type="GO" id="GO:0045277">
    <property type="term" value="C:respiratory chain complex IV"/>
    <property type="evidence" value="ECO:0007669"/>
    <property type="project" value="InterPro"/>
</dbReference>
<proteinExistence type="inferred from homology"/>
<evidence type="ECO:0000256" key="2">
    <source>
        <dbReference type="ARBA" id="ARBA00004673"/>
    </source>
</evidence>
<keyword evidence="6 12" id="KW-0862">Zinc</keyword>
<comment type="pathway">
    <text evidence="2">Energy metabolism; oxidative phosphorylation.</text>
</comment>
<evidence type="ECO:0000313" key="14">
    <source>
        <dbReference type="Proteomes" id="UP001378960"/>
    </source>
</evidence>
<dbReference type="GO" id="GO:0005743">
    <property type="term" value="C:mitochondrial inner membrane"/>
    <property type="evidence" value="ECO:0007669"/>
    <property type="project" value="UniProtKB-SubCell"/>
</dbReference>